<protein>
    <submittedName>
        <fullName evidence="1">Uncharacterized protein</fullName>
    </submittedName>
</protein>
<dbReference type="Proteomes" id="UP001347796">
    <property type="component" value="Unassembled WGS sequence"/>
</dbReference>
<comment type="caution">
    <text evidence="1">The sequence shown here is derived from an EMBL/GenBank/DDBJ whole genome shotgun (WGS) entry which is preliminary data.</text>
</comment>
<dbReference type="AlphaFoldDB" id="A0AAN8JEN5"/>
<accession>A0AAN8JEN5</accession>
<evidence type="ECO:0000313" key="2">
    <source>
        <dbReference type="Proteomes" id="UP001347796"/>
    </source>
</evidence>
<dbReference type="SUPFAM" id="SSF52540">
    <property type="entry name" value="P-loop containing nucleoside triphosphate hydrolases"/>
    <property type="match status" value="1"/>
</dbReference>
<evidence type="ECO:0000313" key="1">
    <source>
        <dbReference type="EMBL" id="KAK6176716.1"/>
    </source>
</evidence>
<dbReference type="InterPro" id="IPR027417">
    <property type="entry name" value="P-loop_NTPase"/>
</dbReference>
<name>A0AAN8JEN5_PATCE</name>
<organism evidence="1 2">
    <name type="scientific">Patella caerulea</name>
    <name type="common">Rayed Mediterranean limpet</name>
    <dbReference type="NCBI Taxonomy" id="87958"/>
    <lineage>
        <taxon>Eukaryota</taxon>
        <taxon>Metazoa</taxon>
        <taxon>Spiralia</taxon>
        <taxon>Lophotrochozoa</taxon>
        <taxon>Mollusca</taxon>
        <taxon>Gastropoda</taxon>
        <taxon>Patellogastropoda</taxon>
        <taxon>Patelloidea</taxon>
        <taxon>Patellidae</taxon>
        <taxon>Patella</taxon>
    </lineage>
</organism>
<gene>
    <name evidence="1" type="ORF">SNE40_014961</name>
</gene>
<keyword evidence="2" id="KW-1185">Reference proteome</keyword>
<dbReference type="EMBL" id="JAZGQO010000010">
    <property type="protein sequence ID" value="KAK6176716.1"/>
    <property type="molecule type" value="Genomic_DNA"/>
</dbReference>
<proteinExistence type="predicted"/>
<dbReference type="Gene3D" id="3.40.50.300">
    <property type="entry name" value="P-loop containing nucleotide triphosphate hydrolases"/>
    <property type="match status" value="1"/>
</dbReference>
<sequence>MDECSDASLVSNNEEIRCPGPLFRNILYVLGDCEEKKSRLIQSLIGAAGKKSAASTDVDDKENKAVDVQLWYPFKTTAVNLLDRPITGDEHHLILEVWNLKYKQIYESVYQTCMTPEAVYMIVFDVTSESYKEKLTSSYISLLQKFPGCCIFLVAIENDTSTSSESAILDHLKFARNLHKEKIKDIISELGELIVKVKTSTTDPRCNTPEVETLSHHSCLQQTLEKYQHQQNLYKEINIDRVYLINSINYQGLQELRTAILATVLDRKLFPQLDHSTQTSLTNLYDEILKLRANDVILLPLKKFYDFMSTGAKESKNFEENVYVLNIVGGVLDLRLFGDQEKFICVYPSAFINIITNLLFEDDKASFKFEYRQFWPEDSGYKHPDAELLAKWLAVIPTKGLIREALFPLLWKNYNLVEEQVLYLITVLNCLGVLIPHGTSKCNCEGLAMPDYPSLSVKKCHAVPLLDKLSTVRPQLNWTTKPFKGDIQITWRFEFPAGIPRSFLQQLIGIGQAATSSSSYQYLWNNGVLLKVGEVYLCLENLTSSIDVSFRGNADEIGEESESVQLLWVTAATFLKAITTFLEKWPCLIYKNSIKVFGHQFYFGDKVVVEPMFNVSYFLTCWSHQSPIIFTEDQITKQIDLNAVFPFTGKIDVSSTSSWLDYLIQQQESMTSYKDAINSKYYKTSVSRTTHRNKRSLRMNKKKNAEIKWDLRKTKDADGGSVTDKTTDCTKMDSTKTQRISDTITPSAYNNDTGLEQINLLSNSSTNLSSSNNGVNIINDEECSREINRITSCFVASILASSIAQIIEEDYDNGNSKIISAAQVKAAKITAEAACAAQNGDVDGAAKAVIDAVRSVEHAPDNINNTNQLNSNIRFTKSKTCRLL</sequence>
<reference evidence="1 2" key="1">
    <citation type="submission" date="2024-01" db="EMBL/GenBank/DDBJ databases">
        <title>The genome of the rayed Mediterranean limpet Patella caerulea (Linnaeus, 1758).</title>
        <authorList>
            <person name="Anh-Thu Weber A."/>
            <person name="Halstead-Nussloch G."/>
        </authorList>
    </citation>
    <scope>NUCLEOTIDE SEQUENCE [LARGE SCALE GENOMIC DNA]</scope>
    <source>
        <strain evidence="1">AATW-2023a</strain>
        <tissue evidence="1">Whole specimen</tissue>
    </source>
</reference>